<reference evidence="1" key="1">
    <citation type="submission" date="2021-12" db="EMBL/GenBank/DDBJ databases">
        <title>Enterovibrio ZSDZ35 sp. nov. and Enterovibrio ZSDZ42 sp. nov., isolated from coastal seawater in Qingdao.</title>
        <authorList>
            <person name="Zhang P."/>
        </authorList>
    </citation>
    <scope>NUCLEOTIDE SEQUENCE</scope>
    <source>
        <strain evidence="1">ZSDZ42</strain>
    </source>
</reference>
<comment type="caution">
    <text evidence="1">The sequence shown here is derived from an EMBL/GenBank/DDBJ whole genome shotgun (WGS) entry which is preliminary data.</text>
</comment>
<proteinExistence type="predicted"/>
<name>A0ABT5R2F7_9GAMM</name>
<dbReference type="EMBL" id="JAJUBC010000015">
    <property type="protein sequence ID" value="MDD1794204.1"/>
    <property type="molecule type" value="Genomic_DNA"/>
</dbReference>
<sequence length="170" mass="19596">MELFIFTFFAYFLYAVYQKRRSYRKIIGLVGRWQWWVEIVDQDCVPLLSGKIIKQNQSGLIFIVGCLHKSQLDSNVKLGISSMQSDLIPCRCIINPSEVILGEASQETIATIYEQIPFDKDECCEVILYSSDETHLVSESDISNFDEVWGDIKNKLVPMSSAEEKFNRYS</sequence>
<gene>
    <name evidence="1" type="ORF">LRP50_13770</name>
</gene>
<accession>A0ABT5R2F7</accession>
<dbReference type="Proteomes" id="UP001149400">
    <property type="component" value="Unassembled WGS sequence"/>
</dbReference>
<dbReference type="RefSeq" id="WP_274165038.1">
    <property type="nucleotide sequence ID" value="NZ_JAJUBC010000015.1"/>
</dbReference>
<protein>
    <submittedName>
        <fullName evidence="1">Uncharacterized protein</fullName>
    </submittedName>
</protein>
<evidence type="ECO:0000313" key="2">
    <source>
        <dbReference type="Proteomes" id="UP001149400"/>
    </source>
</evidence>
<keyword evidence="2" id="KW-1185">Reference proteome</keyword>
<evidence type="ECO:0000313" key="1">
    <source>
        <dbReference type="EMBL" id="MDD1794204.1"/>
    </source>
</evidence>
<organism evidence="1 2">
    <name type="scientific">Enterovibrio gelatinilyticus</name>
    <dbReference type="NCBI Taxonomy" id="2899819"/>
    <lineage>
        <taxon>Bacteria</taxon>
        <taxon>Pseudomonadati</taxon>
        <taxon>Pseudomonadota</taxon>
        <taxon>Gammaproteobacteria</taxon>
        <taxon>Vibrionales</taxon>
        <taxon>Vibrionaceae</taxon>
        <taxon>Enterovibrio</taxon>
    </lineage>
</organism>